<dbReference type="Proteomes" id="UP000248724">
    <property type="component" value="Unassembled WGS sequence"/>
</dbReference>
<dbReference type="Pfam" id="PF00483">
    <property type="entry name" value="NTP_transferase"/>
    <property type="match status" value="1"/>
</dbReference>
<dbReference type="NCBIfam" id="TIGR01208">
    <property type="entry name" value="rmlA_long"/>
    <property type="match status" value="1"/>
</dbReference>
<sequence>MKALILAGGAGTRLRPITHTRAKQLVPVANKPILFYGLEAIADAAIKEVGIIIGETGSEVRQAVGDGSAWGVSVTYIPQEAPLVLAHCVLIAGEFLRDDDFVMYLGDNLLEQNLREFVDGFEADRRSSSTSTPGPEGVAGPTAQILLAQVPDPHMFGVAELDPDGRVVRLFEKPADPPSDLALVGVYLFDARIHEAVRAISPSGRGELEITDAIQWLIDSGYRVRSEILEGWWIDTGKLTPLLEANRLILETLDRCIEGEVDGGSQLDGRVVIEPGAVIERSRVRGPAIIGAGTKVTDSYIGPFSAVGRRCVIERSEIEHSVILDDSRVLGAGRIEDSLLGDHVEVTRSDRRPRATRLMLGDHSHVDLA</sequence>
<dbReference type="AlphaFoldDB" id="A0A2W5ZMB6"/>
<dbReference type="InterPro" id="IPR005908">
    <property type="entry name" value="G1P_thy_trans_l"/>
</dbReference>
<comment type="caution">
    <text evidence="2">The sequence shown here is derived from an EMBL/GenBank/DDBJ whole genome shotgun (WGS) entry which is preliminary data.</text>
</comment>
<dbReference type="EMBL" id="QHBU01000007">
    <property type="protein sequence ID" value="PZR84255.1"/>
    <property type="molecule type" value="Genomic_DNA"/>
</dbReference>
<dbReference type="PANTHER" id="PTHR42883:SF2">
    <property type="entry name" value="THYMIDYLYLTRANSFERASE"/>
    <property type="match status" value="1"/>
</dbReference>
<evidence type="ECO:0000313" key="2">
    <source>
        <dbReference type="EMBL" id="PZR84255.1"/>
    </source>
</evidence>
<accession>A0A2W5ZMB6</accession>
<dbReference type="CDD" id="cd04189">
    <property type="entry name" value="G1P_TT_long"/>
    <property type="match status" value="1"/>
</dbReference>
<dbReference type="InterPro" id="IPR029044">
    <property type="entry name" value="Nucleotide-diphossugar_trans"/>
</dbReference>
<name>A0A2W5ZMB6_9BACT</name>
<reference evidence="2 3" key="1">
    <citation type="journal article" date="2017" name="Nature">
        <title>Atmospheric trace gases support primary production in Antarctic desert surface soil.</title>
        <authorList>
            <person name="Ji M."/>
            <person name="Greening C."/>
            <person name="Vanwonterghem I."/>
            <person name="Carere C.R."/>
            <person name="Bay S.K."/>
            <person name="Steen J.A."/>
            <person name="Montgomery K."/>
            <person name="Lines T."/>
            <person name="Beardall J."/>
            <person name="van Dorst J."/>
            <person name="Snape I."/>
            <person name="Stott M.B."/>
            <person name="Hugenholtz P."/>
            <person name="Ferrari B.C."/>
        </authorList>
    </citation>
    <scope>NUCLEOTIDE SEQUENCE [LARGE SCALE GENOMIC DNA]</scope>
    <source>
        <strain evidence="2">RRmetagenome_bin12</strain>
    </source>
</reference>
<protein>
    <submittedName>
        <fullName evidence="2">Glucose-1-phosphate thymidylyltransferase</fullName>
    </submittedName>
</protein>
<proteinExistence type="predicted"/>
<dbReference type="Gene3D" id="3.90.550.10">
    <property type="entry name" value="Spore Coat Polysaccharide Biosynthesis Protein SpsA, Chain A"/>
    <property type="match status" value="1"/>
</dbReference>
<dbReference type="Gene3D" id="2.160.10.10">
    <property type="entry name" value="Hexapeptide repeat proteins"/>
    <property type="match status" value="1"/>
</dbReference>
<evidence type="ECO:0000313" key="3">
    <source>
        <dbReference type="Proteomes" id="UP000248724"/>
    </source>
</evidence>
<organism evidence="2 3">
    <name type="scientific">Candidatus Aeolococcus gillhamiae</name>
    <dbReference type="NCBI Taxonomy" id="3127015"/>
    <lineage>
        <taxon>Bacteria</taxon>
        <taxon>Bacillati</taxon>
        <taxon>Candidatus Dormiibacterota</taxon>
        <taxon>Candidatus Dormibacteria</taxon>
        <taxon>Candidatus Aeolococcales</taxon>
        <taxon>Candidatus Aeolococcaceae</taxon>
        <taxon>Candidatus Aeolococcus</taxon>
    </lineage>
</organism>
<dbReference type="SUPFAM" id="SSF53448">
    <property type="entry name" value="Nucleotide-diphospho-sugar transferases"/>
    <property type="match status" value="1"/>
</dbReference>
<feature type="domain" description="Nucleotidyl transferase" evidence="1">
    <location>
        <begin position="2"/>
        <end position="250"/>
    </location>
</feature>
<dbReference type="InterPro" id="IPR005835">
    <property type="entry name" value="NTP_transferase_dom"/>
</dbReference>
<dbReference type="PANTHER" id="PTHR42883">
    <property type="entry name" value="GLUCOSE-1-PHOSPHATE THYMIDYLTRANSFERASE"/>
    <property type="match status" value="1"/>
</dbReference>
<evidence type="ECO:0000259" key="1">
    <source>
        <dbReference type="Pfam" id="PF00483"/>
    </source>
</evidence>
<gene>
    <name evidence="2" type="ORF">DLM65_00215</name>
</gene>